<dbReference type="GO" id="GO:0003677">
    <property type="term" value="F:DNA binding"/>
    <property type="evidence" value="ECO:0007669"/>
    <property type="project" value="InterPro"/>
</dbReference>
<dbReference type="EMBL" id="AJIL01000047">
    <property type="protein sequence ID" value="KNE99281.1"/>
    <property type="molecule type" value="Genomic_DNA"/>
</dbReference>
<reference evidence="3" key="1">
    <citation type="submission" date="2014-03" db="EMBL/GenBank/DDBJ databases">
        <title>The Genome Sequence of Puccinia striiformis f. sp. tritici PST-78.</title>
        <authorList>
            <consortium name="The Broad Institute Genome Sequencing Platform"/>
            <person name="Cuomo C."/>
            <person name="Hulbert S."/>
            <person name="Chen X."/>
            <person name="Walker B."/>
            <person name="Young S.K."/>
            <person name="Zeng Q."/>
            <person name="Gargeya S."/>
            <person name="Fitzgerald M."/>
            <person name="Haas B."/>
            <person name="Abouelleil A."/>
            <person name="Alvarado L."/>
            <person name="Arachchi H.M."/>
            <person name="Berlin A.M."/>
            <person name="Chapman S.B."/>
            <person name="Goldberg J."/>
            <person name="Griggs A."/>
            <person name="Gujja S."/>
            <person name="Hansen M."/>
            <person name="Howarth C."/>
            <person name="Imamovic A."/>
            <person name="Larimer J."/>
            <person name="McCowan C."/>
            <person name="Montmayeur A."/>
            <person name="Murphy C."/>
            <person name="Neiman D."/>
            <person name="Pearson M."/>
            <person name="Priest M."/>
            <person name="Roberts A."/>
            <person name="Saif S."/>
            <person name="Shea T."/>
            <person name="Sisk P."/>
            <person name="Sykes S."/>
            <person name="Wortman J."/>
            <person name="Nusbaum C."/>
            <person name="Birren B."/>
        </authorList>
    </citation>
    <scope>NUCLEOTIDE SEQUENCE [LARGE SCALE GENOMIC DNA]</scope>
    <source>
        <strain evidence="3">race PST-78</strain>
    </source>
</reference>
<proteinExistence type="predicted"/>
<name>A0A0L0VJ85_9BASI</name>
<dbReference type="AlphaFoldDB" id="A0A0L0VJ85"/>
<dbReference type="Gene3D" id="1.10.443.10">
    <property type="entry name" value="Intergrase catalytic core"/>
    <property type="match status" value="1"/>
</dbReference>
<dbReference type="OrthoDB" id="2506750at2759"/>
<keyword evidence="3" id="KW-1185">Reference proteome</keyword>
<evidence type="ECO:0008006" key="4">
    <source>
        <dbReference type="Google" id="ProtNLM"/>
    </source>
</evidence>
<accession>A0A0L0VJ85</accession>
<dbReference type="InterPro" id="IPR011010">
    <property type="entry name" value="DNA_brk_join_enz"/>
</dbReference>
<gene>
    <name evidence="2" type="ORF">PSTG_07396</name>
</gene>
<dbReference type="PANTHER" id="PTHR34605:SF3">
    <property type="entry name" value="P CELL-TYPE AGGLUTINATION PROTEIN MAP4-LIKE-RELATED"/>
    <property type="match status" value="1"/>
</dbReference>
<protein>
    <recommendedName>
        <fullName evidence="4">Tyr recombinase domain-containing protein</fullName>
    </recommendedName>
</protein>
<dbReference type="InterPro" id="IPR052925">
    <property type="entry name" value="Phage_Integrase-like_Recomb"/>
</dbReference>
<evidence type="ECO:0000313" key="2">
    <source>
        <dbReference type="EMBL" id="KNE99281.1"/>
    </source>
</evidence>
<evidence type="ECO:0000313" key="3">
    <source>
        <dbReference type="Proteomes" id="UP000054564"/>
    </source>
</evidence>
<sequence>MVDYLMKGPAEHKAMMDLTLVAFWGMARLTKLTCEEKTGALRKETALLTTDVTFYQADGVECASIAIRGAKTSAPGEIQMIYLRSLKNMLCPVLAIRRRLAEARNRETSLFGYQSPTDGTRVHITKDSYRKLLKTITEVDTQARLTGHSFRVGGASLRFALGVPIPEICQLGRWTSDCYKLYLREYSPQEVDTTKRTLAQLDSCWT</sequence>
<dbReference type="Proteomes" id="UP000054564">
    <property type="component" value="Unassembled WGS sequence"/>
</dbReference>
<dbReference type="GO" id="GO:0015074">
    <property type="term" value="P:DNA integration"/>
    <property type="evidence" value="ECO:0007669"/>
    <property type="project" value="InterPro"/>
</dbReference>
<dbReference type="InterPro" id="IPR013762">
    <property type="entry name" value="Integrase-like_cat_sf"/>
</dbReference>
<dbReference type="PANTHER" id="PTHR34605">
    <property type="entry name" value="PHAGE_INTEGRASE DOMAIN-CONTAINING PROTEIN"/>
    <property type="match status" value="1"/>
</dbReference>
<comment type="caution">
    <text evidence="2">The sequence shown here is derived from an EMBL/GenBank/DDBJ whole genome shotgun (WGS) entry which is preliminary data.</text>
</comment>
<organism evidence="2 3">
    <name type="scientific">Puccinia striiformis f. sp. tritici PST-78</name>
    <dbReference type="NCBI Taxonomy" id="1165861"/>
    <lineage>
        <taxon>Eukaryota</taxon>
        <taxon>Fungi</taxon>
        <taxon>Dikarya</taxon>
        <taxon>Basidiomycota</taxon>
        <taxon>Pucciniomycotina</taxon>
        <taxon>Pucciniomycetes</taxon>
        <taxon>Pucciniales</taxon>
        <taxon>Pucciniaceae</taxon>
        <taxon>Puccinia</taxon>
    </lineage>
</organism>
<evidence type="ECO:0000256" key="1">
    <source>
        <dbReference type="ARBA" id="ARBA00023172"/>
    </source>
</evidence>
<dbReference type="STRING" id="1165861.A0A0L0VJ85"/>
<dbReference type="SUPFAM" id="SSF56349">
    <property type="entry name" value="DNA breaking-rejoining enzymes"/>
    <property type="match status" value="1"/>
</dbReference>
<keyword evidence="1" id="KW-0233">DNA recombination</keyword>
<dbReference type="GO" id="GO:0006310">
    <property type="term" value="P:DNA recombination"/>
    <property type="evidence" value="ECO:0007669"/>
    <property type="project" value="UniProtKB-KW"/>
</dbReference>